<dbReference type="InterPro" id="IPR011129">
    <property type="entry name" value="CSD"/>
</dbReference>
<dbReference type="PANTHER" id="PTHR12962:SF1">
    <property type="entry name" value="COLD SHOCK DOMAIN-CONTAINING PROTEIN CG9705"/>
    <property type="match status" value="1"/>
</dbReference>
<keyword evidence="5" id="KW-1185">Reference proteome</keyword>
<dbReference type="CDD" id="cd04458">
    <property type="entry name" value="CSP_CDS"/>
    <property type="match status" value="1"/>
</dbReference>
<feature type="transmembrane region" description="Helical" evidence="2">
    <location>
        <begin position="107"/>
        <end position="124"/>
    </location>
</feature>
<gene>
    <name evidence="4" type="ORF">OK345_00585</name>
</gene>
<keyword evidence="1" id="KW-0597">Phosphoprotein</keyword>
<comment type="caution">
    <text evidence="4">The sequence shown here is derived from an EMBL/GenBank/DDBJ whole genome shotgun (WGS) entry which is preliminary data.</text>
</comment>
<dbReference type="Gene3D" id="2.40.50.140">
    <property type="entry name" value="Nucleic acid-binding proteins"/>
    <property type="match status" value="1"/>
</dbReference>
<evidence type="ECO:0000313" key="4">
    <source>
        <dbReference type="EMBL" id="MCW4471013.1"/>
    </source>
</evidence>
<sequence length="205" mass="22218">MRYQGRLSDWNDEKGFGFVTPNGGGERAFVHIKAFERAPRRPRDGELISYLPQRDGRGRCNATRIRFATHPGNAPRATTRHRFPRAGLGLAALAVAAIGWRLGAWPALLPLAYAGMSVLALLLYGRDKSAARTGRWRTPESTLHLVGLLCGWPGALIAQSLFRHKSSKAGFQFVFWITVAANLAVVAWLVGSGQTAGIGRALSGA</sequence>
<evidence type="ECO:0000259" key="3">
    <source>
        <dbReference type="PROSITE" id="PS51857"/>
    </source>
</evidence>
<keyword evidence="2" id="KW-0812">Transmembrane</keyword>
<dbReference type="SMART" id="SM00357">
    <property type="entry name" value="CSP"/>
    <property type="match status" value="1"/>
</dbReference>
<dbReference type="PANTHER" id="PTHR12962">
    <property type="entry name" value="CALCIUM-REGULATED HEAT STABLE PROTEIN CRHSP-24-RELATED"/>
    <property type="match status" value="1"/>
</dbReference>
<evidence type="ECO:0000256" key="2">
    <source>
        <dbReference type="SAM" id="Phobius"/>
    </source>
</evidence>
<protein>
    <submittedName>
        <fullName evidence="4">Cold shock and DUF1294 domain-containing protein</fullName>
    </submittedName>
</protein>
<dbReference type="EMBL" id="JAPCHY010000001">
    <property type="protein sequence ID" value="MCW4471013.1"/>
    <property type="molecule type" value="Genomic_DNA"/>
</dbReference>
<dbReference type="InterPro" id="IPR052069">
    <property type="entry name" value="Ca-reg_mRNA-binding_domain"/>
</dbReference>
<proteinExistence type="predicted"/>
<dbReference type="InterPro" id="IPR010718">
    <property type="entry name" value="DUF1294"/>
</dbReference>
<dbReference type="InterPro" id="IPR002059">
    <property type="entry name" value="CSP_DNA-bd"/>
</dbReference>
<dbReference type="InterPro" id="IPR012340">
    <property type="entry name" value="NA-bd_OB-fold"/>
</dbReference>
<name>A0ABT3JRF9_9XANT</name>
<dbReference type="Pfam" id="PF00313">
    <property type="entry name" value="CSD"/>
    <property type="match status" value="1"/>
</dbReference>
<dbReference type="RefSeq" id="WP_265125263.1">
    <property type="nucleotide sequence ID" value="NZ_JAPCHY010000001.1"/>
</dbReference>
<keyword evidence="2" id="KW-0472">Membrane</keyword>
<keyword evidence="2" id="KW-1133">Transmembrane helix</keyword>
<dbReference type="Pfam" id="PF06961">
    <property type="entry name" value="DUF1294"/>
    <property type="match status" value="1"/>
</dbReference>
<dbReference type="Proteomes" id="UP001209922">
    <property type="component" value="Unassembled WGS sequence"/>
</dbReference>
<feature type="domain" description="CSD" evidence="3">
    <location>
        <begin position="2"/>
        <end position="67"/>
    </location>
</feature>
<dbReference type="SUPFAM" id="SSF50249">
    <property type="entry name" value="Nucleic acid-binding proteins"/>
    <property type="match status" value="1"/>
</dbReference>
<evidence type="ECO:0000256" key="1">
    <source>
        <dbReference type="ARBA" id="ARBA00022553"/>
    </source>
</evidence>
<feature type="transmembrane region" description="Helical" evidence="2">
    <location>
        <begin position="169"/>
        <end position="190"/>
    </location>
</feature>
<reference evidence="4 5" key="1">
    <citation type="submission" date="2022-10" db="EMBL/GenBank/DDBJ databases">
        <title>Xanthomonas sp. H13-6.</title>
        <authorList>
            <person name="Liu X."/>
            <person name="Deng Z."/>
            <person name="Jiang Y."/>
            <person name="Yu T."/>
            <person name="Ai J."/>
        </authorList>
    </citation>
    <scope>NUCLEOTIDE SEQUENCE [LARGE SCALE GENOMIC DNA]</scope>
    <source>
        <strain evidence="4 5">H13-6</strain>
    </source>
</reference>
<evidence type="ECO:0000313" key="5">
    <source>
        <dbReference type="Proteomes" id="UP001209922"/>
    </source>
</evidence>
<accession>A0ABT3JRF9</accession>
<feature type="transmembrane region" description="Helical" evidence="2">
    <location>
        <begin position="145"/>
        <end position="163"/>
    </location>
</feature>
<feature type="transmembrane region" description="Helical" evidence="2">
    <location>
        <begin position="83"/>
        <end position="101"/>
    </location>
</feature>
<dbReference type="PROSITE" id="PS51857">
    <property type="entry name" value="CSD_2"/>
    <property type="match status" value="1"/>
</dbReference>
<organism evidence="4 5">
    <name type="scientific">Xanthomonas chitinilytica</name>
    <dbReference type="NCBI Taxonomy" id="2989819"/>
    <lineage>
        <taxon>Bacteria</taxon>
        <taxon>Pseudomonadati</taxon>
        <taxon>Pseudomonadota</taxon>
        <taxon>Gammaproteobacteria</taxon>
        <taxon>Lysobacterales</taxon>
        <taxon>Lysobacteraceae</taxon>
        <taxon>Xanthomonas</taxon>
    </lineage>
</organism>